<dbReference type="Pfam" id="PF08241">
    <property type="entry name" value="Methyltransf_11"/>
    <property type="match status" value="1"/>
</dbReference>
<dbReference type="InterPro" id="IPR013216">
    <property type="entry name" value="Methyltransf_11"/>
</dbReference>
<organism evidence="2 3">
    <name type="scientific">Actinocorallia aurantiaca</name>
    <dbReference type="NCBI Taxonomy" id="46204"/>
    <lineage>
        <taxon>Bacteria</taxon>
        <taxon>Bacillati</taxon>
        <taxon>Actinomycetota</taxon>
        <taxon>Actinomycetes</taxon>
        <taxon>Streptosporangiales</taxon>
        <taxon>Thermomonosporaceae</taxon>
        <taxon>Actinocorallia</taxon>
    </lineage>
</organism>
<dbReference type="SUPFAM" id="SSF53335">
    <property type="entry name" value="S-adenosyl-L-methionine-dependent methyltransferases"/>
    <property type="match status" value="1"/>
</dbReference>
<reference evidence="3" key="1">
    <citation type="journal article" date="2019" name="Int. J. Syst. Evol. Microbiol.">
        <title>The Global Catalogue of Microorganisms (GCM) 10K type strain sequencing project: providing services to taxonomists for standard genome sequencing and annotation.</title>
        <authorList>
            <consortium name="The Broad Institute Genomics Platform"/>
            <consortium name="The Broad Institute Genome Sequencing Center for Infectious Disease"/>
            <person name="Wu L."/>
            <person name="Ma J."/>
        </authorList>
    </citation>
    <scope>NUCLEOTIDE SEQUENCE [LARGE SCALE GENOMIC DNA]</scope>
    <source>
        <strain evidence="3">JCM 8201</strain>
    </source>
</reference>
<keyword evidence="3" id="KW-1185">Reference proteome</keyword>
<comment type="caution">
    <text evidence="2">The sequence shown here is derived from an EMBL/GenBank/DDBJ whole genome shotgun (WGS) entry which is preliminary data.</text>
</comment>
<evidence type="ECO:0000259" key="1">
    <source>
        <dbReference type="Pfam" id="PF08241"/>
    </source>
</evidence>
<evidence type="ECO:0000313" key="2">
    <source>
        <dbReference type="EMBL" id="GAA2738730.1"/>
    </source>
</evidence>
<proteinExistence type="predicted"/>
<dbReference type="InterPro" id="IPR029063">
    <property type="entry name" value="SAM-dependent_MTases_sf"/>
</dbReference>
<gene>
    <name evidence="2" type="ORF">GCM10010439_73680</name>
</gene>
<dbReference type="PANTHER" id="PTHR43591">
    <property type="entry name" value="METHYLTRANSFERASE"/>
    <property type="match status" value="1"/>
</dbReference>
<name>A0ABP6HC03_9ACTN</name>
<dbReference type="CDD" id="cd02440">
    <property type="entry name" value="AdoMet_MTases"/>
    <property type="match status" value="1"/>
</dbReference>
<accession>A0ABP6HC03</accession>
<dbReference type="EMBL" id="BAAATZ010000047">
    <property type="protein sequence ID" value="GAA2738730.1"/>
    <property type="molecule type" value="Genomic_DNA"/>
</dbReference>
<dbReference type="Gene3D" id="3.40.50.150">
    <property type="entry name" value="Vaccinia Virus protein VP39"/>
    <property type="match status" value="1"/>
</dbReference>
<dbReference type="PANTHER" id="PTHR43591:SF99">
    <property type="entry name" value="OS06G0646000 PROTEIN"/>
    <property type="match status" value="1"/>
</dbReference>
<feature type="domain" description="Methyltransferase type 11" evidence="1">
    <location>
        <begin position="40"/>
        <end position="137"/>
    </location>
</feature>
<sequence>MVDVFSRSAANYEQLGVEYFTPMGRALVERAGIRSGMRVLDVGCGRGHVLFPAAEATGPSGSVVATDLAEGMVSLTAAAAAHLPWVTVGLGDAGAPDHPDGAFDAVLAGLVIFFLPSPEDALSAYRRVLRPGGRLAFSTFGAQDPALQTVVKTLAPFARPSEGERPADRFRDPASIASLLAGWSGVEITEHPVETRFSGRPLFWDWLWSHGIRALLEQIPADRLDEARAAAYAVLPEAPFSLHTVLRVTTAVRPSP</sequence>
<dbReference type="Proteomes" id="UP001501842">
    <property type="component" value="Unassembled WGS sequence"/>
</dbReference>
<evidence type="ECO:0000313" key="3">
    <source>
        <dbReference type="Proteomes" id="UP001501842"/>
    </source>
</evidence>
<protein>
    <recommendedName>
        <fullName evidence="1">Methyltransferase type 11 domain-containing protein</fullName>
    </recommendedName>
</protein>